<sequence length="266" mass="28799">MIFRLIIVFLLLMGVSSPESTPLIQRIGDAGTVDWSNFMITSRGRASENPSLPLEVRRESALHAAERDALVRMMDLMNQIFLDAESLVGDVVTANDSVHLALMDTVSRYLRTVDRVYLSDGSTELDVELPLLGPVMGLLLPIMDGEQLLGGAPHATVFTGVVIDARGLELNPCLVPRLLNEDGVEVYGRSFVARESAVSTGMCGWMKESLDSPEDRVGASPIVIKAKQISGANRTDIIIANDDAKAVHSSSSAPTILRTCRLIVLN</sequence>
<comment type="caution">
    <text evidence="1">The sequence shown here is derived from an EMBL/GenBank/DDBJ whole genome shotgun (WGS) entry which is preliminary data.</text>
</comment>
<evidence type="ECO:0000313" key="1">
    <source>
        <dbReference type="EMBL" id="KPJ50103.1"/>
    </source>
</evidence>
<dbReference type="Proteomes" id="UP000051124">
    <property type="component" value="Unassembled WGS sequence"/>
</dbReference>
<dbReference type="AlphaFoldDB" id="A0A0S7WIU1"/>
<organism evidence="1 2">
    <name type="scientific">candidate division TA06 bacterium DG_26</name>
    <dbReference type="NCBI Taxonomy" id="1703771"/>
    <lineage>
        <taxon>Bacteria</taxon>
        <taxon>Bacteria division TA06</taxon>
    </lineage>
</organism>
<accession>A0A0S7WIU1</accession>
<protein>
    <submittedName>
        <fullName evidence="1">Uncharacterized protein</fullName>
    </submittedName>
</protein>
<name>A0A0S7WIU1_UNCT6</name>
<gene>
    <name evidence="1" type="ORF">AMJ40_03980</name>
</gene>
<reference evidence="1 2" key="1">
    <citation type="journal article" date="2015" name="Microbiome">
        <title>Genomic resolution of linkages in carbon, nitrogen, and sulfur cycling among widespread estuary sediment bacteria.</title>
        <authorList>
            <person name="Baker B.J."/>
            <person name="Lazar C.S."/>
            <person name="Teske A.P."/>
            <person name="Dick G.J."/>
        </authorList>
    </citation>
    <scope>NUCLEOTIDE SEQUENCE [LARGE SCALE GENOMIC DNA]</scope>
    <source>
        <strain evidence="1">DG_26</strain>
    </source>
</reference>
<dbReference type="EMBL" id="LIZT01000031">
    <property type="protein sequence ID" value="KPJ50103.1"/>
    <property type="molecule type" value="Genomic_DNA"/>
</dbReference>
<evidence type="ECO:0000313" key="2">
    <source>
        <dbReference type="Proteomes" id="UP000051124"/>
    </source>
</evidence>
<proteinExistence type="predicted"/>